<dbReference type="Pfam" id="PF01115">
    <property type="entry name" value="F_actin_cap_B"/>
    <property type="match status" value="1"/>
</dbReference>
<dbReference type="PROSITE" id="PS00231">
    <property type="entry name" value="F_ACTIN_CAPPING_BETA"/>
    <property type="match status" value="1"/>
</dbReference>
<dbReference type="Proteomes" id="UP001472677">
    <property type="component" value="Unassembled WGS sequence"/>
</dbReference>
<comment type="caution">
    <text evidence="8">The sequence shown here is derived from an EMBL/GenBank/DDBJ whole genome shotgun (WGS) entry which is preliminary data.</text>
</comment>
<dbReference type="PRINTS" id="PR00192">
    <property type="entry name" value="FACTINCAPB"/>
</dbReference>
<dbReference type="Gene3D" id="3.90.1150.210">
    <property type="entry name" value="F-actin capping protein, beta subunit"/>
    <property type="match status" value="1"/>
</dbReference>
<keyword evidence="5" id="KW-0963">Cytoplasm</keyword>
<keyword evidence="6" id="KW-0009">Actin-binding</keyword>
<keyword evidence="9" id="KW-1185">Reference proteome</keyword>
<accession>A0ABR2E5E2</accession>
<dbReference type="InterPro" id="IPR001698">
    <property type="entry name" value="CAPZB"/>
</dbReference>
<protein>
    <recommendedName>
        <fullName evidence="10">F-actin-capping protein subunit beta</fullName>
    </recommendedName>
</protein>
<dbReference type="Pfam" id="PF00657">
    <property type="entry name" value="Lipase_GDSL"/>
    <property type="match status" value="1"/>
</dbReference>
<keyword evidence="7" id="KW-0206">Cytoskeleton</keyword>
<sequence>MEAALGLMRRMPPRHSETTLSALLSLLPGHSSDLLSQVDLPLQVSSDVVSGQKFILCEYNRDADSYRSPWSNKYHPPLEDAPYPSSKLRQLEIEANDIFTVYCDQYYEGGISSVYMWEDDNEGFVACFLVKKDGSKTGQGRRGYLEEGTWDAIHVIEVGPDEEVTRYCLTSTVMLSLTTDDVSSGTFSLSGSIRRQMNMNLPVADGHLSNMGKMIEELEGKLRNSLDQVYFGKTREMVCTLRPSNEDCEPNIQTLGLWYLAPDDEDYYDLYKLYKNCGPDTKKGEQYGAPFKEEWADEEYTSKPVHSITAIERPNDATPDDNGQPPLNDIQEFMRQFADEPTLPSHKLILTIYCLSLLVKLHEALEVTSVADPFYQLPQIYEEEFLEIDDLNSYILTSNVEKPVENGQQFKELNGTVPFSYAENMINQTSYQLEPQSNISLVDRQLQPQLNIFGDSMLDQVDYQLPFQSFGNKLEQPLQNQTNGTIWTHDQSGNVFTPSGSNHGNDSPFQVQALTGFHTILLLALHHILPTKTCQRRVNQTMDSMSLISVSVLFVSTLMVLMMPASGSSSSSRGSIRCSFPAIYNFGDSNSDTGACNAAVFEIPPPYGETFFKQPSGRASDGRLVIDFIAEKLGVPYLNAYLDSIGTSFRHGANFAAGGSCIQPKCGYGPFNLATQVSQFIHFKARATALYNQLRLNRKIPAHKIDLPRPDDFSQAIYTLDIGHNDLAYGYLQHRPEAKIRASVPRMLNLFSQAVHLLYGEGARVFWIHNMDPIGCLPFSVMIYQPKAHDLDRYGCVIPQNEMAKDFNRQLKDKVFQLRTQLPSAAFTYVDVYSVKYALITDAEQQGFVDPLTFCCGSYGSHGHHVDCGKKVNGTVYGSSCGHPSRYISWDGIHFTEAANSWVANRILNGSFSDPPVSIDKACYRS</sequence>
<dbReference type="InterPro" id="IPR042276">
    <property type="entry name" value="CapZ_alpha/beta_2"/>
</dbReference>
<comment type="subcellular location">
    <subcellularLocation>
        <location evidence="1">Cytoplasm</location>
        <location evidence="1">Cytoskeleton</location>
    </subcellularLocation>
</comment>
<dbReference type="InterPro" id="IPR001087">
    <property type="entry name" value="GDSL"/>
</dbReference>
<evidence type="ECO:0008006" key="10">
    <source>
        <dbReference type="Google" id="ProtNLM"/>
    </source>
</evidence>
<dbReference type="Gene3D" id="3.40.50.1110">
    <property type="entry name" value="SGNH hydrolase"/>
    <property type="match status" value="1"/>
</dbReference>
<evidence type="ECO:0000313" key="8">
    <source>
        <dbReference type="EMBL" id="KAK8552380.1"/>
    </source>
</evidence>
<dbReference type="Gene3D" id="1.20.58.570">
    <property type="match status" value="1"/>
</dbReference>
<evidence type="ECO:0000313" key="9">
    <source>
        <dbReference type="Proteomes" id="UP001472677"/>
    </source>
</evidence>
<dbReference type="InterPro" id="IPR035669">
    <property type="entry name" value="SGNH_plant_lipase-like"/>
</dbReference>
<dbReference type="SUPFAM" id="SSF90096">
    <property type="entry name" value="Subunits of heterodimeric actin filament capping protein Capz"/>
    <property type="match status" value="1"/>
</dbReference>
<evidence type="ECO:0000256" key="6">
    <source>
        <dbReference type="ARBA" id="ARBA00023203"/>
    </source>
</evidence>
<evidence type="ECO:0000256" key="7">
    <source>
        <dbReference type="ARBA" id="ARBA00023212"/>
    </source>
</evidence>
<evidence type="ECO:0000256" key="4">
    <source>
        <dbReference type="ARBA" id="ARBA00022467"/>
    </source>
</evidence>
<dbReference type="CDD" id="cd01837">
    <property type="entry name" value="SGNH_plant_lipase_like"/>
    <property type="match status" value="1"/>
</dbReference>
<keyword evidence="4" id="KW-0117">Actin capping</keyword>
<dbReference type="EMBL" id="JBBPBM010000020">
    <property type="protein sequence ID" value="KAK8552380.1"/>
    <property type="molecule type" value="Genomic_DNA"/>
</dbReference>
<evidence type="ECO:0000256" key="5">
    <source>
        <dbReference type="ARBA" id="ARBA00022490"/>
    </source>
</evidence>
<dbReference type="InterPro" id="IPR043175">
    <property type="entry name" value="CAPZB_N"/>
</dbReference>
<reference evidence="8 9" key="1">
    <citation type="journal article" date="2024" name="G3 (Bethesda)">
        <title>Genome assembly of Hibiscus sabdariffa L. provides insights into metabolisms of medicinal natural products.</title>
        <authorList>
            <person name="Kim T."/>
        </authorList>
    </citation>
    <scope>NUCLEOTIDE SEQUENCE [LARGE SCALE GENOMIC DNA]</scope>
    <source>
        <strain evidence="8">TK-2024</strain>
        <tissue evidence="8">Old leaves</tissue>
    </source>
</reference>
<name>A0ABR2E5E2_9ROSI</name>
<evidence type="ECO:0000256" key="3">
    <source>
        <dbReference type="ARBA" id="ARBA00008668"/>
    </source>
</evidence>
<dbReference type="SUPFAM" id="SSF52266">
    <property type="entry name" value="SGNH hydrolase"/>
    <property type="match status" value="1"/>
</dbReference>
<dbReference type="InterPro" id="IPR036514">
    <property type="entry name" value="SGNH_hydro_sf"/>
</dbReference>
<dbReference type="InterPro" id="IPR019771">
    <property type="entry name" value="F-actin_capping_bsu_CS"/>
</dbReference>
<evidence type="ECO:0000256" key="2">
    <source>
        <dbReference type="ARBA" id="ARBA00006039"/>
    </source>
</evidence>
<dbReference type="PANTHER" id="PTHR10619:SF0">
    <property type="entry name" value="F-ACTIN-CAPPING PROTEIN SUBUNIT BETA ISOFORMS 1 AND 2"/>
    <property type="match status" value="1"/>
</dbReference>
<proteinExistence type="inferred from homology"/>
<dbReference type="PANTHER" id="PTHR10619">
    <property type="entry name" value="F-ACTIN-CAPPING PROTEIN SUBUNIT BETA"/>
    <property type="match status" value="1"/>
</dbReference>
<comment type="similarity">
    <text evidence="3">Belongs to the 'GDSL' lipolytic enzyme family.</text>
</comment>
<evidence type="ECO:0000256" key="1">
    <source>
        <dbReference type="ARBA" id="ARBA00004245"/>
    </source>
</evidence>
<organism evidence="8 9">
    <name type="scientific">Hibiscus sabdariffa</name>
    <name type="common">roselle</name>
    <dbReference type="NCBI Taxonomy" id="183260"/>
    <lineage>
        <taxon>Eukaryota</taxon>
        <taxon>Viridiplantae</taxon>
        <taxon>Streptophyta</taxon>
        <taxon>Embryophyta</taxon>
        <taxon>Tracheophyta</taxon>
        <taxon>Spermatophyta</taxon>
        <taxon>Magnoliopsida</taxon>
        <taxon>eudicotyledons</taxon>
        <taxon>Gunneridae</taxon>
        <taxon>Pentapetalae</taxon>
        <taxon>rosids</taxon>
        <taxon>malvids</taxon>
        <taxon>Malvales</taxon>
        <taxon>Malvaceae</taxon>
        <taxon>Malvoideae</taxon>
        <taxon>Hibiscus</taxon>
    </lineage>
</organism>
<dbReference type="InterPro" id="IPR037282">
    <property type="entry name" value="CapZ_alpha/beta"/>
</dbReference>
<comment type="similarity">
    <text evidence="2">Belongs to the F-actin-capping protein beta subunit family.</text>
</comment>
<gene>
    <name evidence="8" type="ORF">V6N12_040977</name>
</gene>